<evidence type="ECO:0000313" key="3">
    <source>
        <dbReference type="Proteomes" id="UP000464178"/>
    </source>
</evidence>
<reference evidence="2 3" key="1">
    <citation type="submission" date="2019-05" db="EMBL/GenBank/DDBJ databases">
        <authorList>
            <consortium name="Science for Life Laboratories"/>
        </authorList>
    </citation>
    <scope>NUCLEOTIDE SEQUENCE [LARGE SCALE GENOMIC DNA]</scope>
    <source>
        <strain evidence="2">Soil9</strain>
    </source>
</reference>
<evidence type="ECO:0000313" key="2">
    <source>
        <dbReference type="EMBL" id="VTR90941.1"/>
    </source>
</evidence>
<dbReference type="KEGG" id="gms:SOIL9_67730"/>
<feature type="transmembrane region" description="Helical" evidence="1">
    <location>
        <begin position="92"/>
        <end position="113"/>
    </location>
</feature>
<dbReference type="AlphaFoldDB" id="A0A6P2CPR6"/>
<keyword evidence="1" id="KW-0472">Membrane</keyword>
<dbReference type="RefSeq" id="WP_162666009.1">
    <property type="nucleotide sequence ID" value="NZ_LR593886.1"/>
</dbReference>
<name>A0A6P2CPR6_9BACT</name>
<organism evidence="2 3">
    <name type="scientific">Gemmata massiliana</name>
    <dbReference type="NCBI Taxonomy" id="1210884"/>
    <lineage>
        <taxon>Bacteria</taxon>
        <taxon>Pseudomonadati</taxon>
        <taxon>Planctomycetota</taxon>
        <taxon>Planctomycetia</taxon>
        <taxon>Gemmatales</taxon>
        <taxon>Gemmataceae</taxon>
        <taxon>Gemmata</taxon>
    </lineage>
</organism>
<gene>
    <name evidence="2" type="ORF">SOIL9_67730</name>
</gene>
<sequence length="117" mass="13431">MLWDEWRPGKIQNKIEEALSVEEKALDAYRVENATDQRVKVIVDDEKERIEFVRSVIQKPFASGPIGCLAVLFVATIIFVSMTTVQILANQYLSRISISYYLSSCIAFPILVWRSIF</sequence>
<accession>A0A6P2CPR6</accession>
<dbReference type="Proteomes" id="UP000464178">
    <property type="component" value="Chromosome"/>
</dbReference>
<proteinExistence type="predicted"/>
<evidence type="ECO:0000256" key="1">
    <source>
        <dbReference type="SAM" id="Phobius"/>
    </source>
</evidence>
<feature type="transmembrane region" description="Helical" evidence="1">
    <location>
        <begin position="61"/>
        <end position="80"/>
    </location>
</feature>
<dbReference type="EMBL" id="LR593886">
    <property type="protein sequence ID" value="VTR90941.1"/>
    <property type="molecule type" value="Genomic_DNA"/>
</dbReference>
<keyword evidence="1" id="KW-1133">Transmembrane helix</keyword>
<keyword evidence="3" id="KW-1185">Reference proteome</keyword>
<keyword evidence="1" id="KW-0812">Transmembrane</keyword>
<protein>
    <submittedName>
        <fullName evidence="2">Uncharacterized protein</fullName>
    </submittedName>
</protein>